<dbReference type="Proteomes" id="UP000479710">
    <property type="component" value="Unassembled WGS sequence"/>
</dbReference>
<proteinExistence type="predicted"/>
<name>A0A6G1CCB9_9ORYZ</name>
<evidence type="ECO:0000313" key="4">
    <source>
        <dbReference type="Proteomes" id="UP000479710"/>
    </source>
</evidence>
<evidence type="ECO:0000259" key="2">
    <source>
        <dbReference type="Pfam" id="PF25091"/>
    </source>
</evidence>
<comment type="caution">
    <text evidence="3">The sequence shown here is derived from an EMBL/GenBank/DDBJ whole genome shotgun (WGS) entry which is preliminary data.</text>
</comment>
<keyword evidence="1" id="KW-0175">Coiled coil</keyword>
<reference evidence="3 4" key="1">
    <citation type="submission" date="2019-11" db="EMBL/GenBank/DDBJ databases">
        <title>Whole genome sequence of Oryza granulata.</title>
        <authorList>
            <person name="Li W."/>
        </authorList>
    </citation>
    <scope>NUCLEOTIDE SEQUENCE [LARGE SCALE GENOMIC DNA]</scope>
    <source>
        <strain evidence="4">cv. Menghai</strain>
        <tissue evidence="3">Leaf</tissue>
    </source>
</reference>
<sequence>MEQLNAKLYDKYKALKKRKLLDEGLDQKRSADIKELQQAMKDWVSELQSENERLIARLTQKEQQLVETQTLLLDKTRKIEELNSEMSRLQCLLAEKNDANHHTAIGSPDTAAEMILENQTPVSPAKNTPKSNIRERNMRSMEKAIVARSSFQEEGREPDCCRRHKGISGSATEESSSTCMFHMLTESIVGMKFSVKNKTEGFSLSVSHEASGYDFTLTWVDQPGGGEWSYQYSSLGTLDRIAMGWMKQDIRFSTTMCPTFFQRISCILREG</sequence>
<gene>
    <name evidence="3" type="ORF">E2562_001577</name>
</gene>
<dbReference type="PANTHER" id="PTHR35489">
    <property type="entry name" value="TITAN9"/>
    <property type="match status" value="1"/>
</dbReference>
<dbReference type="Pfam" id="PF25091">
    <property type="entry name" value="DUF7806"/>
    <property type="match status" value="1"/>
</dbReference>
<dbReference type="EMBL" id="SPHZ02000009">
    <property type="protein sequence ID" value="KAF0897849.1"/>
    <property type="molecule type" value="Genomic_DNA"/>
</dbReference>
<evidence type="ECO:0000256" key="1">
    <source>
        <dbReference type="SAM" id="Coils"/>
    </source>
</evidence>
<organism evidence="3 4">
    <name type="scientific">Oryza meyeriana var. granulata</name>
    <dbReference type="NCBI Taxonomy" id="110450"/>
    <lineage>
        <taxon>Eukaryota</taxon>
        <taxon>Viridiplantae</taxon>
        <taxon>Streptophyta</taxon>
        <taxon>Embryophyta</taxon>
        <taxon>Tracheophyta</taxon>
        <taxon>Spermatophyta</taxon>
        <taxon>Magnoliopsida</taxon>
        <taxon>Liliopsida</taxon>
        <taxon>Poales</taxon>
        <taxon>Poaceae</taxon>
        <taxon>BOP clade</taxon>
        <taxon>Oryzoideae</taxon>
        <taxon>Oryzeae</taxon>
        <taxon>Oryzinae</taxon>
        <taxon>Oryza</taxon>
        <taxon>Oryza meyeriana</taxon>
    </lineage>
</organism>
<feature type="domain" description="DUF7806" evidence="2">
    <location>
        <begin position="177"/>
        <end position="268"/>
    </location>
</feature>
<evidence type="ECO:0000313" key="3">
    <source>
        <dbReference type="EMBL" id="KAF0897849.1"/>
    </source>
</evidence>
<dbReference type="PANTHER" id="PTHR35489:SF2">
    <property type="entry name" value="TITAN9"/>
    <property type="match status" value="1"/>
</dbReference>
<accession>A0A6G1CCB9</accession>
<keyword evidence="4" id="KW-1185">Reference proteome</keyword>
<feature type="coiled-coil region" evidence="1">
    <location>
        <begin position="33"/>
        <end position="99"/>
    </location>
</feature>
<protein>
    <recommendedName>
        <fullName evidence="2">DUF7806 domain-containing protein</fullName>
    </recommendedName>
</protein>
<dbReference type="OrthoDB" id="759501at2759"/>
<dbReference type="GO" id="GO:0003006">
    <property type="term" value="P:developmental process involved in reproduction"/>
    <property type="evidence" value="ECO:0007669"/>
    <property type="project" value="TreeGrafter"/>
</dbReference>
<dbReference type="InterPro" id="IPR056708">
    <property type="entry name" value="DUF7806"/>
</dbReference>
<dbReference type="AlphaFoldDB" id="A0A6G1CCB9"/>